<dbReference type="Proteomes" id="UP001590951">
    <property type="component" value="Unassembled WGS sequence"/>
</dbReference>
<reference evidence="1 2" key="1">
    <citation type="submission" date="2024-09" db="EMBL/GenBank/DDBJ databases">
        <title>Rethinking Asexuality: The Enigmatic Case of Functional Sexual Genes in Lepraria (Stereocaulaceae).</title>
        <authorList>
            <person name="Doellman M."/>
            <person name="Sun Y."/>
            <person name="Barcenas-Pena A."/>
            <person name="Lumbsch H.T."/>
            <person name="Grewe F."/>
        </authorList>
    </citation>
    <scope>NUCLEOTIDE SEQUENCE [LARGE SCALE GENOMIC DNA]</scope>
    <source>
        <strain evidence="1 2">Grewe 0041</strain>
    </source>
</reference>
<evidence type="ECO:0000313" key="1">
    <source>
        <dbReference type="EMBL" id="KAL2054753.1"/>
    </source>
</evidence>
<protein>
    <submittedName>
        <fullName evidence="1">Uncharacterized protein</fullName>
    </submittedName>
</protein>
<evidence type="ECO:0000313" key="2">
    <source>
        <dbReference type="Proteomes" id="UP001590951"/>
    </source>
</evidence>
<comment type="caution">
    <text evidence="1">The sequence shown here is derived from an EMBL/GenBank/DDBJ whole genome shotgun (WGS) entry which is preliminary data.</text>
</comment>
<keyword evidence="2" id="KW-1185">Reference proteome</keyword>
<accession>A0ABR4BBF3</accession>
<organism evidence="1 2">
    <name type="scientific">Lepraria finkii</name>
    <dbReference type="NCBI Taxonomy" id="1340010"/>
    <lineage>
        <taxon>Eukaryota</taxon>
        <taxon>Fungi</taxon>
        <taxon>Dikarya</taxon>
        <taxon>Ascomycota</taxon>
        <taxon>Pezizomycotina</taxon>
        <taxon>Lecanoromycetes</taxon>
        <taxon>OSLEUM clade</taxon>
        <taxon>Lecanoromycetidae</taxon>
        <taxon>Lecanorales</taxon>
        <taxon>Lecanorineae</taxon>
        <taxon>Stereocaulaceae</taxon>
        <taxon>Lepraria</taxon>
    </lineage>
</organism>
<gene>
    <name evidence="1" type="ORF">ABVK25_005057</name>
</gene>
<dbReference type="EMBL" id="JBHFEH010000014">
    <property type="protein sequence ID" value="KAL2054753.1"/>
    <property type="molecule type" value="Genomic_DNA"/>
</dbReference>
<proteinExistence type="predicted"/>
<name>A0ABR4BBF3_9LECA</name>
<sequence length="70" mass="7753">MDAWEHSAANPIAHYHATFQDTVPFPPKWLESAQEGVGVGVDAQAAKYLQDMESTVKPRAEELRIRANSS</sequence>